<accession>A0AC34R237</accession>
<protein>
    <submittedName>
        <fullName evidence="2">NADH:flavin oxidoreductase/NADH oxidase N-terminal domain-containing protein</fullName>
    </submittedName>
</protein>
<name>A0AC34R237_9BILA</name>
<evidence type="ECO:0000313" key="1">
    <source>
        <dbReference type="Proteomes" id="UP000887576"/>
    </source>
</evidence>
<reference evidence="2" key="1">
    <citation type="submission" date="2022-11" db="UniProtKB">
        <authorList>
            <consortium name="WormBaseParasite"/>
        </authorList>
    </citation>
    <scope>IDENTIFICATION</scope>
</reference>
<dbReference type="WBParaSite" id="JU765_v2.g2670.t1">
    <property type="protein sequence ID" value="JU765_v2.g2670.t1"/>
    <property type="gene ID" value="JU765_v2.g2670"/>
</dbReference>
<proteinExistence type="predicted"/>
<evidence type="ECO:0000313" key="2">
    <source>
        <dbReference type="WBParaSite" id="JU765_v2.g2670.t1"/>
    </source>
</evidence>
<organism evidence="1 2">
    <name type="scientific">Panagrolaimus sp. JU765</name>
    <dbReference type="NCBI Taxonomy" id="591449"/>
    <lineage>
        <taxon>Eukaryota</taxon>
        <taxon>Metazoa</taxon>
        <taxon>Ecdysozoa</taxon>
        <taxon>Nematoda</taxon>
        <taxon>Chromadorea</taxon>
        <taxon>Rhabditida</taxon>
        <taxon>Tylenchina</taxon>
        <taxon>Panagrolaimomorpha</taxon>
        <taxon>Panagrolaimoidea</taxon>
        <taxon>Panagrolaimidae</taxon>
        <taxon>Panagrolaimus</taxon>
    </lineage>
</organism>
<sequence length="519" mass="57513">MARRFPVDEVVSAAKLAEQLIFPTSKKIARNRFLKAALTERVSTWVHGNPEKSGLPTKELCNMYEKYSHGGFGMIFTGNTMVDPIHLEAAGNAIIHKSVDNVERRIAFANLAKAMKSDPNVLAIAQLSNAGRQTPITICKNPISPSVVQLQVKRRGTGFGIPRELTIDEIKNQVIPDFVFAAKFCKDSAAGNAIIHKSVDNVERRIAFANLAKAMKSDPNVLAIAQLSNAGRQTPITICKNPISPSVVQLQVKRRGTGFGIPRELTIDEIKNQVIPDFVFAAKFCKDSGFDGIEIHSAHGYLLAQFLSLSTNKRTDEYGGSAENRIRIHLEIYDAIRKEIPAETGFIIGIKMNSVEFQEHGLQNDDAVIMCREFERIGFDFIELSGGTIEKTAFSHLSETTIKREAFFLEFSKRIKPELKKTIVYLTGGFRTVPGMIKAIEENATDGIGLGRPITSEIDLPSKILSGKVQSAIYNPFEKDFAIGNMLSNLQMWQAQQTPFTTIDNINENILDPSDEKQN</sequence>
<dbReference type="Proteomes" id="UP000887576">
    <property type="component" value="Unplaced"/>
</dbReference>